<sequence>MPWCDDCSKFWNPPSLGDHGECPTCGTVIAKPARNAPWHFKVLLVGLVGYLIYRVYWLATWLPKHV</sequence>
<reference evidence="2 3" key="1">
    <citation type="submission" date="2019-11" db="EMBL/GenBank/DDBJ databases">
        <title>Acidiferrimicrobium australis gen. nov., sp. nov., an acidophilic and obligately heterotrophic, member of the Actinobacteria that catalyses dissimilatory oxido- reduction of iron isolated from metal-rich acidic water in Chile.</title>
        <authorList>
            <person name="Gonzalez D."/>
            <person name="Huber K."/>
            <person name="Hedrich S."/>
            <person name="Rojas-Villalobos C."/>
            <person name="Quatrini R."/>
            <person name="Dinamarca M.A."/>
            <person name="Schwarz A."/>
            <person name="Canales C."/>
            <person name="Nancucheo I."/>
        </authorList>
    </citation>
    <scope>NUCLEOTIDE SEQUENCE [LARGE SCALE GENOMIC DNA]</scope>
    <source>
        <strain evidence="2 3">USS-CCA1</strain>
    </source>
</reference>
<evidence type="ECO:0000313" key="2">
    <source>
        <dbReference type="EMBL" id="MST32624.1"/>
    </source>
</evidence>
<accession>A0ABW9QS06</accession>
<keyword evidence="3" id="KW-1185">Reference proteome</keyword>
<keyword evidence="1" id="KW-0812">Transmembrane</keyword>
<organism evidence="2 3">
    <name type="scientific">Acidiferrimicrobium australe</name>
    <dbReference type="NCBI Taxonomy" id="2664430"/>
    <lineage>
        <taxon>Bacteria</taxon>
        <taxon>Bacillati</taxon>
        <taxon>Actinomycetota</taxon>
        <taxon>Acidimicrobiia</taxon>
        <taxon>Acidimicrobiales</taxon>
        <taxon>Acidimicrobiaceae</taxon>
        <taxon>Acidiferrimicrobium</taxon>
    </lineage>
</organism>
<protein>
    <submittedName>
        <fullName evidence="2">Uncharacterized protein</fullName>
    </submittedName>
</protein>
<evidence type="ECO:0000256" key="1">
    <source>
        <dbReference type="SAM" id="Phobius"/>
    </source>
</evidence>
<dbReference type="EMBL" id="WJHE01000345">
    <property type="protein sequence ID" value="MST32624.1"/>
    <property type="molecule type" value="Genomic_DNA"/>
</dbReference>
<comment type="caution">
    <text evidence="2">The sequence shown here is derived from an EMBL/GenBank/DDBJ whole genome shotgun (WGS) entry which is preliminary data.</text>
</comment>
<gene>
    <name evidence="2" type="ORF">GHK86_07805</name>
</gene>
<keyword evidence="1" id="KW-1133">Transmembrane helix</keyword>
<dbReference type="Proteomes" id="UP000437736">
    <property type="component" value="Unassembled WGS sequence"/>
</dbReference>
<feature type="transmembrane region" description="Helical" evidence="1">
    <location>
        <begin position="40"/>
        <end position="59"/>
    </location>
</feature>
<evidence type="ECO:0000313" key="3">
    <source>
        <dbReference type="Proteomes" id="UP000437736"/>
    </source>
</evidence>
<proteinExistence type="predicted"/>
<name>A0ABW9QS06_9ACTN</name>
<keyword evidence="1" id="KW-0472">Membrane</keyword>